<name>A0ABY9WP01_9BACT</name>
<protein>
    <submittedName>
        <fullName evidence="3">Arabinofuranosidase</fullName>
    </submittedName>
</protein>
<feature type="chain" id="PRO_5045859502" evidence="1">
    <location>
        <begin position="23"/>
        <end position="202"/>
    </location>
</feature>
<dbReference type="RefSeq" id="WP_395812673.1">
    <property type="nucleotide sequence ID" value="NZ_CP043494.1"/>
</dbReference>
<keyword evidence="1" id="KW-0732">Signal</keyword>
<dbReference type="EMBL" id="CP043494">
    <property type="protein sequence ID" value="WNG42696.1"/>
    <property type="molecule type" value="Genomic_DNA"/>
</dbReference>
<proteinExistence type="predicted"/>
<keyword evidence="4" id="KW-1185">Reference proteome</keyword>
<evidence type="ECO:0000313" key="3">
    <source>
        <dbReference type="EMBL" id="WNG42696.1"/>
    </source>
</evidence>
<evidence type="ECO:0000259" key="2">
    <source>
        <dbReference type="Pfam" id="PF05270"/>
    </source>
</evidence>
<dbReference type="SUPFAM" id="SSF110221">
    <property type="entry name" value="AbfB domain"/>
    <property type="match status" value="2"/>
</dbReference>
<gene>
    <name evidence="3" type="ORF">F0U60_00255</name>
</gene>
<feature type="domain" description="Alpha-L-arabinofuranosidase B arabinose-binding" evidence="2">
    <location>
        <begin position="65"/>
        <end position="195"/>
    </location>
</feature>
<reference evidence="3 4" key="1">
    <citation type="submission" date="2019-08" db="EMBL/GenBank/DDBJ databases">
        <title>Archangium and Cystobacter genomes.</title>
        <authorList>
            <person name="Chen I.-C.K."/>
            <person name="Wielgoss S."/>
        </authorList>
    </citation>
    <scope>NUCLEOTIDE SEQUENCE [LARGE SCALE GENOMIC DNA]</scope>
    <source>
        <strain evidence="3 4">Cbm 6</strain>
    </source>
</reference>
<organism evidence="3 4">
    <name type="scientific">Archangium minus</name>
    <dbReference type="NCBI Taxonomy" id="83450"/>
    <lineage>
        <taxon>Bacteria</taxon>
        <taxon>Pseudomonadati</taxon>
        <taxon>Myxococcota</taxon>
        <taxon>Myxococcia</taxon>
        <taxon>Myxococcales</taxon>
        <taxon>Cystobacterineae</taxon>
        <taxon>Archangiaceae</taxon>
        <taxon>Archangium</taxon>
    </lineage>
</organism>
<dbReference type="InterPro" id="IPR007934">
    <property type="entry name" value="AbfB_ABD"/>
</dbReference>
<dbReference type="Gene3D" id="2.80.10.50">
    <property type="match status" value="1"/>
</dbReference>
<dbReference type="CDD" id="cd23399">
    <property type="entry name" value="beta-trefoil_ABD_ABFB"/>
    <property type="match status" value="1"/>
</dbReference>
<evidence type="ECO:0000256" key="1">
    <source>
        <dbReference type="SAM" id="SignalP"/>
    </source>
</evidence>
<dbReference type="Pfam" id="PF05270">
    <property type="entry name" value="AbfB"/>
    <property type="match status" value="1"/>
</dbReference>
<dbReference type="Proteomes" id="UP001611383">
    <property type="component" value="Chromosome"/>
</dbReference>
<sequence length="202" mass="22560">MRHFKSSRIARMLSLVAAVSLTGCVIEDSHDPSPGVPGVQTWCRSLEGSSSGVIPLWDERGSFLSLESYAFPGYYIRHSGGRGVLSVIVSDRDEDEATFRIVPGLADDRCISFEARSQPGSYLTQDDTDVVLAAWRSDPRFLEDATFCPRPGLADSDHISFESCSYRGEFINQYEGLLFVNEGYGWEYEEDATFTLDYPWSP</sequence>
<dbReference type="InterPro" id="IPR036195">
    <property type="entry name" value="AbfB_ABD_sf"/>
</dbReference>
<accession>A0ABY9WP01</accession>
<feature type="signal peptide" evidence="1">
    <location>
        <begin position="1"/>
        <end position="22"/>
    </location>
</feature>
<evidence type="ECO:0000313" key="4">
    <source>
        <dbReference type="Proteomes" id="UP001611383"/>
    </source>
</evidence>
<dbReference type="PROSITE" id="PS51257">
    <property type="entry name" value="PROKAR_LIPOPROTEIN"/>
    <property type="match status" value="1"/>
</dbReference>